<sequence>MHRAFDVWSQNHPMISFTEVTQLCEEVGPMQAGSTGGCPQAEIWVTSRDMTAAGSTAEQAAVARPKVGISSTFRYTNGLQPLYTVGNIVMPRQVIQTTGGTVEFAYAGDMCWYLDSAFCSNFHALKRSSSPEAVRTSGLVLLFFFWTMAMLFIVGKFVVAVRKELRIRWKALQDLDGDGDVEALEVAQRIAERVYWRTQAFLAAQAQSSILETALSWTLFFIPWPFYVYIFQVCWECYDFEAAAAHEIGHLLGISHPDTGTTELQSGYWRTGQNSYSTLLSSGSPMNATTCLAPWDYVAEGLPPGAGETTKAGVRLSLMEAFTSHNPSVCLSQDDYEGLLTLYPVCEGMPHEPQCVKADVNIGYIRVSVFILAPLLFSLLLAIVVHTCLDRKEAEKSRAARLAAAVKVIKSTKKGPARVAPYASVVASEDASSGSAAAKSSTGAKPPTATRQDAEAEVAAAKIQAMKRGNADRAKVAVIKQHAAGDMGAGAIATF</sequence>
<protein>
    <submittedName>
        <fullName evidence="2">Uncharacterized protein</fullName>
    </submittedName>
</protein>
<feature type="transmembrane region" description="Helical" evidence="1">
    <location>
        <begin position="139"/>
        <end position="161"/>
    </location>
</feature>
<keyword evidence="1" id="KW-0472">Membrane</keyword>
<name>A0A0M0JBW9_9EUKA</name>
<dbReference type="AlphaFoldDB" id="A0A0M0JBW9"/>
<dbReference type="Gene3D" id="3.40.390.10">
    <property type="entry name" value="Collagenase (Catalytic Domain)"/>
    <property type="match status" value="1"/>
</dbReference>
<dbReference type="PROSITE" id="PS50096">
    <property type="entry name" value="IQ"/>
    <property type="match status" value="1"/>
</dbReference>
<proteinExistence type="predicted"/>
<evidence type="ECO:0000256" key="1">
    <source>
        <dbReference type="SAM" id="Phobius"/>
    </source>
</evidence>
<organism evidence="2 3">
    <name type="scientific">Chrysochromulina tobinii</name>
    <dbReference type="NCBI Taxonomy" id="1460289"/>
    <lineage>
        <taxon>Eukaryota</taxon>
        <taxon>Haptista</taxon>
        <taxon>Haptophyta</taxon>
        <taxon>Prymnesiophyceae</taxon>
        <taxon>Prymnesiales</taxon>
        <taxon>Chrysochromulinaceae</taxon>
        <taxon>Chrysochromulina</taxon>
    </lineage>
</organism>
<dbReference type="SUPFAM" id="SSF55486">
    <property type="entry name" value="Metalloproteases ('zincins'), catalytic domain"/>
    <property type="match status" value="2"/>
</dbReference>
<comment type="caution">
    <text evidence="2">The sequence shown here is derived from an EMBL/GenBank/DDBJ whole genome shotgun (WGS) entry which is preliminary data.</text>
</comment>
<evidence type="ECO:0000313" key="3">
    <source>
        <dbReference type="Proteomes" id="UP000037460"/>
    </source>
</evidence>
<keyword evidence="3" id="KW-1185">Reference proteome</keyword>
<feature type="transmembrane region" description="Helical" evidence="1">
    <location>
        <begin position="364"/>
        <end position="385"/>
    </location>
</feature>
<dbReference type="EMBL" id="JWZX01003130">
    <property type="protein sequence ID" value="KOO24064.1"/>
    <property type="molecule type" value="Genomic_DNA"/>
</dbReference>
<dbReference type="Proteomes" id="UP000037460">
    <property type="component" value="Unassembled WGS sequence"/>
</dbReference>
<reference evidence="3" key="1">
    <citation type="journal article" date="2015" name="PLoS Genet.">
        <title>Genome Sequence and Transcriptome Analyses of Chrysochromulina tobin: Metabolic Tools for Enhanced Algal Fitness in the Prominent Order Prymnesiales (Haptophyceae).</title>
        <authorList>
            <person name="Hovde B.T."/>
            <person name="Deodato C.R."/>
            <person name="Hunsperger H.M."/>
            <person name="Ryken S.A."/>
            <person name="Yost W."/>
            <person name="Jha R.K."/>
            <person name="Patterson J."/>
            <person name="Monnat R.J. Jr."/>
            <person name="Barlow S.B."/>
            <person name="Starkenburg S.R."/>
            <person name="Cattolico R.A."/>
        </authorList>
    </citation>
    <scope>NUCLEOTIDE SEQUENCE</scope>
    <source>
        <strain evidence="3">CCMP291</strain>
    </source>
</reference>
<dbReference type="GO" id="GO:0008237">
    <property type="term" value="F:metallopeptidase activity"/>
    <property type="evidence" value="ECO:0007669"/>
    <property type="project" value="InterPro"/>
</dbReference>
<keyword evidence="1" id="KW-1133">Transmembrane helix</keyword>
<keyword evidence="1" id="KW-0812">Transmembrane</keyword>
<gene>
    <name evidence="2" type="ORF">Ctob_007626</name>
</gene>
<evidence type="ECO:0000313" key="2">
    <source>
        <dbReference type="EMBL" id="KOO24064.1"/>
    </source>
</evidence>
<accession>A0A0M0JBW9</accession>
<dbReference type="InterPro" id="IPR024079">
    <property type="entry name" value="MetalloPept_cat_dom_sf"/>
</dbReference>
<dbReference type="OrthoDB" id="9936463at2759"/>